<name>A0A1V0UTY0_9BACL</name>
<reference evidence="1 2" key="1">
    <citation type="submission" date="2017-03" db="EMBL/GenBank/DDBJ databases">
        <title>Paenibacillus larvae genome sequencing.</title>
        <authorList>
            <person name="Dingman D.W."/>
        </authorList>
    </citation>
    <scope>NUCLEOTIDE SEQUENCE [LARGE SCALE GENOMIC DNA]</scope>
    <source>
        <strain evidence="1 2">SAG 10367</strain>
    </source>
</reference>
<evidence type="ECO:0000313" key="2">
    <source>
        <dbReference type="Proteomes" id="UP000192727"/>
    </source>
</evidence>
<gene>
    <name evidence="1" type="ORF">B7C51_12605</name>
</gene>
<organism evidence="1 2">
    <name type="scientific">Paenibacillus larvae subsp. pulvifaciens</name>
    <dbReference type="NCBI Taxonomy" id="1477"/>
    <lineage>
        <taxon>Bacteria</taxon>
        <taxon>Bacillati</taxon>
        <taxon>Bacillota</taxon>
        <taxon>Bacilli</taxon>
        <taxon>Bacillales</taxon>
        <taxon>Paenibacillaceae</taxon>
        <taxon>Paenibacillus</taxon>
    </lineage>
</organism>
<sequence>MIPMIAMHQEHGRIGMNTEPGQYEIRQHQADMQIKTTPAHVEIRSPKPEMYIDQSKAWEALNGGKLVPFLNHIYSQTPQIVLQAIANIVERGNRLAAFHKGNAIADIGTEWRNGRSKIDYLGPASSNNVDIYFVVHEKQKDVVEGDFQLQVRVNKPEIKYHSGELSIWMEKYPSLTITPPVVDLKA</sequence>
<dbReference type="Proteomes" id="UP000192727">
    <property type="component" value="Chromosome"/>
</dbReference>
<accession>A0A1V0UTY0</accession>
<proteinExistence type="predicted"/>
<protein>
    <submittedName>
        <fullName evidence="1">Uncharacterized protein</fullName>
    </submittedName>
</protein>
<evidence type="ECO:0000313" key="1">
    <source>
        <dbReference type="EMBL" id="ARF68470.1"/>
    </source>
</evidence>
<dbReference type="EMBL" id="CP020557">
    <property type="protein sequence ID" value="ARF68470.1"/>
    <property type="molecule type" value="Genomic_DNA"/>
</dbReference>
<dbReference type="AlphaFoldDB" id="A0A1V0UTY0"/>
<dbReference type="Pfam" id="PF20074">
    <property type="entry name" value="DUF6470"/>
    <property type="match status" value="1"/>
</dbReference>
<dbReference type="InterPro" id="IPR045527">
    <property type="entry name" value="DUF6470"/>
</dbReference>
<dbReference type="RefSeq" id="WP_024092914.1">
    <property type="nucleotide sequence ID" value="NZ_CP020557.1"/>
</dbReference>